<dbReference type="GO" id="GO:0003677">
    <property type="term" value="F:DNA binding"/>
    <property type="evidence" value="ECO:0007669"/>
    <property type="project" value="UniProtKB-KW"/>
</dbReference>
<dbReference type="Gene3D" id="3.40.190.290">
    <property type="match status" value="1"/>
</dbReference>
<dbReference type="Pfam" id="PF00126">
    <property type="entry name" value="HTH_1"/>
    <property type="match status" value="1"/>
</dbReference>
<evidence type="ECO:0000256" key="1">
    <source>
        <dbReference type="ARBA" id="ARBA00009437"/>
    </source>
</evidence>
<dbReference type="Proteomes" id="UP000241444">
    <property type="component" value="Unassembled WGS sequence"/>
</dbReference>
<dbReference type="InterPro" id="IPR036388">
    <property type="entry name" value="WH-like_DNA-bd_sf"/>
</dbReference>
<dbReference type="OrthoDB" id="9812435at2"/>
<gene>
    <name evidence="6" type="ORF">CU102_29245</name>
</gene>
<dbReference type="GO" id="GO:0003700">
    <property type="term" value="F:DNA-binding transcription factor activity"/>
    <property type="evidence" value="ECO:0007669"/>
    <property type="project" value="InterPro"/>
</dbReference>
<dbReference type="Gene3D" id="1.10.10.10">
    <property type="entry name" value="Winged helix-like DNA-binding domain superfamily/Winged helix DNA-binding domain"/>
    <property type="match status" value="1"/>
</dbReference>
<name>A0A2P7AK14_9HYPH</name>
<dbReference type="InterPro" id="IPR058163">
    <property type="entry name" value="LysR-type_TF_proteobact-type"/>
</dbReference>
<dbReference type="InterPro" id="IPR000847">
    <property type="entry name" value="LysR_HTH_N"/>
</dbReference>
<evidence type="ECO:0000256" key="4">
    <source>
        <dbReference type="ARBA" id="ARBA00023163"/>
    </source>
</evidence>
<reference evidence="7" key="1">
    <citation type="submission" date="2017-11" db="EMBL/GenBank/DDBJ databases">
        <authorList>
            <person name="Kuznetsova I."/>
            <person name="Sazanova A."/>
            <person name="Chirak E."/>
            <person name="Safronova V."/>
            <person name="Willems A."/>
        </authorList>
    </citation>
    <scope>NUCLEOTIDE SEQUENCE [LARGE SCALE GENOMIC DNA]</scope>
    <source>
        <strain evidence="7">STM 196</strain>
    </source>
</reference>
<keyword evidence="3" id="KW-0238">DNA-binding</keyword>
<dbReference type="PROSITE" id="PS50931">
    <property type="entry name" value="HTH_LYSR"/>
    <property type="match status" value="1"/>
</dbReference>
<dbReference type="PANTHER" id="PTHR30537:SF5">
    <property type="entry name" value="HTH-TYPE TRANSCRIPTIONAL ACTIVATOR TTDR-RELATED"/>
    <property type="match status" value="1"/>
</dbReference>
<dbReference type="AlphaFoldDB" id="A0A2P7AK14"/>
<feature type="domain" description="HTH lysR-type" evidence="5">
    <location>
        <begin position="4"/>
        <end position="61"/>
    </location>
</feature>
<evidence type="ECO:0000313" key="6">
    <source>
        <dbReference type="EMBL" id="PSH54555.1"/>
    </source>
</evidence>
<keyword evidence="4" id="KW-0804">Transcription</keyword>
<keyword evidence="2" id="KW-0805">Transcription regulation</keyword>
<evidence type="ECO:0000256" key="2">
    <source>
        <dbReference type="ARBA" id="ARBA00023015"/>
    </source>
</evidence>
<evidence type="ECO:0000259" key="5">
    <source>
        <dbReference type="PROSITE" id="PS50931"/>
    </source>
</evidence>
<organism evidence="6 7">
    <name type="scientific">Phyllobacterium brassicacearum</name>
    <dbReference type="NCBI Taxonomy" id="314235"/>
    <lineage>
        <taxon>Bacteria</taxon>
        <taxon>Pseudomonadati</taxon>
        <taxon>Pseudomonadota</taxon>
        <taxon>Alphaproteobacteria</taxon>
        <taxon>Hyphomicrobiales</taxon>
        <taxon>Phyllobacteriaceae</taxon>
        <taxon>Phyllobacterium</taxon>
    </lineage>
</organism>
<dbReference type="InterPro" id="IPR036390">
    <property type="entry name" value="WH_DNA-bd_sf"/>
</dbReference>
<comment type="caution">
    <text evidence="6">The sequence shown here is derived from an EMBL/GenBank/DDBJ whole genome shotgun (WGS) entry which is preliminary data.</text>
</comment>
<dbReference type="EMBL" id="PGGO01000087">
    <property type="protein sequence ID" value="PSH54555.1"/>
    <property type="molecule type" value="Genomic_DNA"/>
</dbReference>
<proteinExistence type="inferred from homology"/>
<dbReference type="FunFam" id="1.10.10.10:FF:000001">
    <property type="entry name" value="LysR family transcriptional regulator"/>
    <property type="match status" value="1"/>
</dbReference>
<keyword evidence="7" id="KW-1185">Reference proteome</keyword>
<dbReference type="SUPFAM" id="SSF46785">
    <property type="entry name" value="Winged helix' DNA-binding domain"/>
    <property type="match status" value="1"/>
</dbReference>
<sequence>MTDPDLSDLGALVAVAQARSFRAAASLRGVSASSLSEAIRRLEARIGVRLLNRTTRSVTPTEAGTQLLERLMPALGEITGALDALNSFRDSPTGTLRLNVPIIVAQRILPPITSRFLLAYPGITLEVSASDTFIDVLAAGFDAGIRYDESIERDMIAIPVGPRTQRFILAAAPSYLAVNGTPQHPRDLLDHACIRHRFASGVIPNWEFERNGKVVKITPKGRVIASTAEMGIGAAVAGLGVVCTFEEYLSEALQSGQLVPVMEPWWQEFTGPRLYYPSRTHMPAPLRAFVDFIKSPEERTLART</sequence>
<comment type="similarity">
    <text evidence="1">Belongs to the LysR transcriptional regulatory family.</text>
</comment>
<dbReference type="Pfam" id="PF03466">
    <property type="entry name" value="LysR_substrate"/>
    <property type="match status" value="1"/>
</dbReference>
<dbReference type="RefSeq" id="WP_106714496.1">
    <property type="nucleotide sequence ID" value="NZ_PGGO01000087.1"/>
</dbReference>
<dbReference type="InterPro" id="IPR005119">
    <property type="entry name" value="LysR_subst-bd"/>
</dbReference>
<accession>A0A2P7AK14</accession>
<evidence type="ECO:0000256" key="3">
    <source>
        <dbReference type="ARBA" id="ARBA00023125"/>
    </source>
</evidence>
<dbReference type="CDD" id="cd08474">
    <property type="entry name" value="PBP2_CrgA_like_5"/>
    <property type="match status" value="1"/>
</dbReference>
<dbReference type="SUPFAM" id="SSF53850">
    <property type="entry name" value="Periplasmic binding protein-like II"/>
    <property type="match status" value="1"/>
</dbReference>
<evidence type="ECO:0000313" key="7">
    <source>
        <dbReference type="Proteomes" id="UP000241444"/>
    </source>
</evidence>
<protein>
    <submittedName>
        <fullName evidence="6">LysR family transcriptional regulator</fullName>
    </submittedName>
</protein>
<dbReference type="PANTHER" id="PTHR30537">
    <property type="entry name" value="HTH-TYPE TRANSCRIPTIONAL REGULATOR"/>
    <property type="match status" value="1"/>
</dbReference>